<feature type="compositionally biased region" description="Polar residues" evidence="1">
    <location>
        <begin position="482"/>
        <end position="494"/>
    </location>
</feature>
<feature type="region of interest" description="Disordered" evidence="1">
    <location>
        <begin position="329"/>
        <end position="559"/>
    </location>
</feature>
<dbReference type="CDD" id="cd00170">
    <property type="entry name" value="SEC14"/>
    <property type="match status" value="1"/>
</dbReference>
<evidence type="ECO:0000313" key="3">
    <source>
        <dbReference type="EMBL" id="TFY69561.1"/>
    </source>
</evidence>
<dbReference type="SUPFAM" id="SSF46938">
    <property type="entry name" value="CRAL/TRIO N-terminal domain"/>
    <property type="match status" value="1"/>
</dbReference>
<name>A0A4Y9Z6Y2_9APHY</name>
<dbReference type="PANTHER" id="PTHR45657">
    <property type="entry name" value="CRAL-TRIO DOMAIN-CONTAINING PROTEIN YKL091C-RELATED"/>
    <property type="match status" value="1"/>
</dbReference>
<dbReference type="Proteomes" id="UP000298390">
    <property type="component" value="Unassembled WGS sequence"/>
</dbReference>
<dbReference type="EMBL" id="SEKV01000008">
    <property type="protein sequence ID" value="TFY69561.1"/>
    <property type="molecule type" value="Genomic_DNA"/>
</dbReference>
<evidence type="ECO:0000256" key="1">
    <source>
        <dbReference type="SAM" id="MobiDB-lite"/>
    </source>
</evidence>
<comment type="caution">
    <text evidence="3">The sequence shown here is derived from an EMBL/GenBank/DDBJ whole genome shotgun (WGS) entry which is preliminary data.</text>
</comment>
<sequence length="588" mass="63855">MAPSKDKQAEIVEQFREQLDEQDLLPEDDIGTDDASLLRFLRARQFDLKAATTMWENCQNWRKTVEGIGIDELYRRLDPYDYPERAAVFECWPLWFHKTDKKGRPLNIHHFGGINMPELYKHITPEKFWQTIVVNAESLTREVLPASARAAGRQIDGTFVIVDLKGFGLSQFWQMKNLARDSFQISQDYFPETMAQLAIINAPASFTTIWGFIKPWLAKETLAKIDILGSDYKDVLLEQIPAENLPESLGGTCTCAEAGGCKLSNAGPWMQHRAERRDKWLRGERKRIGLGLEGEDEDDGVRGIGSGEQTKAATNQLEKQAEGVAAIGQAAEKQPAEVPPEVVQNPEERLQSFVSPEPSVPAQQPGVVEQDPALKPASPSALASSVSASSSSSTASSSSFQSARSSFGSADTLESAGGHSSKTGTSAATGTSTSTTETGVSRDSHGKTKHSSIREKLKKPLQKLEKLGLGGLTGGANGEQLAGSSLSRGTSADGSRSFFRRSRQPSAVPMEEGASRVSSLDAGRSPTSPQVNGSALVSPEDTQTSSPESVVVESPSQALPEKIVKSVREVYEHHPETREPQMGDFVQA</sequence>
<dbReference type="SMART" id="SM00516">
    <property type="entry name" value="SEC14"/>
    <property type="match status" value="1"/>
</dbReference>
<dbReference type="Pfam" id="PF00650">
    <property type="entry name" value="CRAL_TRIO"/>
    <property type="match status" value="1"/>
</dbReference>
<evidence type="ECO:0000259" key="2">
    <source>
        <dbReference type="PROSITE" id="PS50191"/>
    </source>
</evidence>
<dbReference type="Gene3D" id="1.10.8.20">
    <property type="entry name" value="N-terminal domain of phosphatidylinositol transfer protein sec14p"/>
    <property type="match status" value="1"/>
</dbReference>
<dbReference type="Pfam" id="PF03765">
    <property type="entry name" value="CRAL_TRIO_N"/>
    <property type="match status" value="1"/>
</dbReference>
<evidence type="ECO:0000313" key="4">
    <source>
        <dbReference type="Proteomes" id="UP000298390"/>
    </source>
</evidence>
<dbReference type="PANTHER" id="PTHR45657:SF1">
    <property type="entry name" value="CRAL-TRIO DOMAIN-CONTAINING PROTEIN YKL091C-RELATED"/>
    <property type="match status" value="1"/>
</dbReference>
<dbReference type="InterPro" id="IPR011074">
    <property type="entry name" value="CRAL/TRIO_N_dom"/>
</dbReference>
<feature type="domain" description="CRAL-TRIO" evidence="2">
    <location>
        <begin position="84"/>
        <end position="257"/>
    </location>
</feature>
<dbReference type="InterPro" id="IPR001251">
    <property type="entry name" value="CRAL-TRIO_dom"/>
</dbReference>
<reference evidence="3 4" key="1">
    <citation type="submission" date="2019-01" db="EMBL/GenBank/DDBJ databases">
        <title>Genome sequencing of the rare red list fungi Fomitopsis rosea.</title>
        <authorList>
            <person name="Buettner E."/>
            <person name="Kellner H."/>
        </authorList>
    </citation>
    <scope>NUCLEOTIDE SEQUENCE [LARGE SCALE GENOMIC DNA]</scope>
    <source>
        <strain evidence="3 4">DSM 105464</strain>
    </source>
</reference>
<feature type="compositionally biased region" description="Gly residues" evidence="1">
    <location>
        <begin position="468"/>
        <end position="477"/>
    </location>
</feature>
<dbReference type="InterPro" id="IPR051026">
    <property type="entry name" value="PI/PC_transfer"/>
</dbReference>
<dbReference type="AlphaFoldDB" id="A0A4Y9Z6Y2"/>
<feature type="compositionally biased region" description="Low complexity" evidence="1">
    <location>
        <begin position="545"/>
        <end position="556"/>
    </location>
</feature>
<dbReference type="InterPro" id="IPR036865">
    <property type="entry name" value="CRAL-TRIO_dom_sf"/>
</dbReference>
<dbReference type="Gene3D" id="3.40.525.10">
    <property type="entry name" value="CRAL-TRIO lipid binding domain"/>
    <property type="match status" value="1"/>
</dbReference>
<dbReference type="STRING" id="34475.A0A4Y9Z6Y2"/>
<feature type="compositionally biased region" description="Low complexity" evidence="1">
    <location>
        <begin position="377"/>
        <end position="439"/>
    </location>
</feature>
<protein>
    <recommendedName>
        <fullName evidence="2">CRAL-TRIO domain-containing protein</fullName>
    </recommendedName>
</protein>
<organism evidence="3 4">
    <name type="scientific">Rhodofomes roseus</name>
    <dbReference type="NCBI Taxonomy" id="34475"/>
    <lineage>
        <taxon>Eukaryota</taxon>
        <taxon>Fungi</taxon>
        <taxon>Dikarya</taxon>
        <taxon>Basidiomycota</taxon>
        <taxon>Agaricomycotina</taxon>
        <taxon>Agaricomycetes</taxon>
        <taxon>Polyporales</taxon>
        <taxon>Rhodofomes</taxon>
    </lineage>
</organism>
<dbReference type="SUPFAM" id="SSF52087">
    <property type="entry name" value="CRAL/TRIO domain"/>
    <property type="match status" value="1"/>
</dbReference>
<proteinExistence type="predicted"/>
<dbReference type="InterPro" id="IPR036273">
    <property type="entry name" value="CRAL/TRIO_N_dom_sf"/>
</dbReference>
<feature type="compositionally biased region" description="Basic residues" evidence="1">
    <location>
        <begin position="447"/>
        <end position="461"/>
    </location>
</feature>
<dbReference type="PROSITE" id="PS50191">
    <property type="entry name" value="CRAL_TRIO"/>
    <property type="match status" value="1"/>
</dbReference>
<dbReference type="SMART" id="SM01100">
    <property type="entry name" value="CRAL_TRIO_N"/>
    <property type="match status" value="1"/>
</dbReference>
<feature type="compositionally biased region" description="Polar residues" evidence="1">
    <location>
        <begin position="525"/>
        <end position="544"/>
    </location>
</feature>
<accession>A0A4Y9Z6Y2</accession>
<gene>
    <name evidence="3" type="ORF">EVJ58_g352</name>
</gene>